<dbReference type="AlphaFoldDB" id="A0A8H1L0U0"/>
<dbReference type="Gene3D" id="3.90.1750.20">
    <property type="entry name" value="Putative Large Serine Recombinase, Chain B, Domain 2"/>
    <property type="match status" value="1"/>
</dbReference>
<dbReference type="PANTHER" id="PTHR30461:SF23">
    <property type="entry name" value="DNA RECOMBINASE-RELATED"/>
    <property type="match status" value="1"/>
</dbReference>
<evidence type="ECO:0000313" key="2">
    <source>
        <dbReference type="EMBL" id="TGG75736.1"/>
    </source>
</evidence>
<accession>A0A8H1L0U0</accession>
<dbReference type="GO" id="GO:0003677">
    <property type="term" value="F:DNA binding"/>
    <property type="evidence" value="ECO:0007669"/>
    <property type="project" value="InterPro"/>
</dbReference>
<dbReference type="Gene3D" id="3.40.50.1390">
    <property type="entry name" value="Resolvase, N-terminal catalytic domain"/>
    <property type="match status" value="1"/>
</dbReference>
<dbReference type="PROSITE" id="PS51737">
    <property type="entry name" value="RECOMBINASE_DNA_BIND"/>
    <property type="match status" value="1"/>
</dbReference>
<name>A0A8H1L0U0_9ACTN</name>
<protein>
    <submittedName>
        <fullName evidence="2">Recombinase family protein</fullName>
    </submittedName>
</protein>
<dbReference type="EMBL" id="RCIY01000114">
    <property type="protein sequence ID" value="TGG75736.1"/>
    <property type="molecule type" value="Genomic_DNA"/>
</dbReference>
<dbReference type="GO" id="GO:0000150">
    <property type="term" value="F:DNA strand exchange activity"/>
    <property type="evidence" value="ECO:0007669"/>
    <property type="project" value="InterPro"/>
</dbReference>
<dbReference type="Proteomes" id="UP000298111">
    <property type="component" value="Unassembled WGS sequence"/>
</dbReference>
<feature type="domain" description="Recombinase" evidence="1">
    <location>
        <begin position="164"/>
        <end position="251"/>
    </location>
</feature>
<dbReference type="InterPro" id="IPR011109">
    <property type="entry name" value="DNA_bind_recombinase_dom"/>
</dbReference>
<evidence type="ECO:0000313" key="3">
    <source>
        <dbReference type="Proteomes" id="UP000298111"/>
    </source>
</evidence>
<dbReference type="SUPFAM" id="SSF53041">
    <property type="entry name" value="Resolvase-like"/>
    <property type="match status" value="1"/>
</dbReference>
<dbReference type="InterPro" id="IPR050639">
    <property type="entry name" value="SSR_resolvase"/>
</dbReference>
<dbReference type="InterPro" id="IPR038109">
    <property type="entry name" value="DNA_bind_recomb_sf"/>
</dbReference>
<dbReference type="InterPro" id="IPR036162">
    <property type="entry name" value="Resolvase-like_N_sf"/>
</dbReference>
<dbReference type="RefSeq" id="WP_078845685.1">
    <property type="nucleotide sequence ID" value="NZ_CP103060.1"/>
</dbReference>
<comment type="caution">
    <text evidence="2">The sequence shown here is derived from an EMBL/GenBank/DDBJ whole genome shotgun (WGS) entry which is preliminary data.</text>
</comment>
<organism evidence="2 3">
    <name type="scientific">Streptomyces albus</name>
    <dbReference type="NCBI Taxonomy" id="1888"/>
    <lineage>
        <taxon>Bacteria</taxon>
        <taxon>Bacillati</taxon>
        <taxon>Actinomycetota</taxon>
        <taxon>Actinomycetes</taxon>
        <taxon>Kitasatosporales</taxon>
        <taxon>Streptomycetaceae</taxon>
        <taxon>Streptomyces</taxon>
    </lineage>
</organism>
<sequence>MATNGEKKENRPEVDLLLRKSKIVRDGEQALSLRAQEERGRRWAEENGYRVRKVWKENLSAWDDVERPKYDAAMAAVLNGEVPALWCYALDRLSRKGAEAVVPILGKARVIFDYERLDSMNERDRRWIIDRAENAREYSVRLSYNVRQTKKRQRNEGRWLSRAPFGLVADKTTRKLSPNRKLVEGKDYCPWDIVVRIFTSIAEGVSARALARRFNSEGIKTATGKGWRADAIRAIVIHPVYEGWLTVSPGG</sequence>
<dbReference type="SMART" id="SM00857">
    <property type="entry name" value="Resolvase"/>
    <property type="match status" value="1"/>
</dbReference>
<proteinExistence type="predicted"/>
<evidence type="ECO:0000259" key="1">
    <source>
        <dbReference type="PROSITE" id="PS51737"/>
    </source>
</evidence>
<gene>
    <name evidence="2" type="ORF">D8771_32610</name>
</gene>
<dbReference type="InterPro" id="IPR006119">
    <property type="entry name" value="Resolv_N"/>
</dbReference>
<dbReference type="GeneID" id="75181797"/>
<reference evidence="2 3" key="1">
    <citation type="submission" date="2018-10" db="EMBL/GenBank/DDBJ databases">
        <title>Isolation of pseudouridimycin from Streptomyces albus DSM 40763.</title>
        <authorList>
            <person name="Rosenqvist P."/>
            <person name="Metsae-Ketelae M."/>
            <person name="Virta P."/>
        </authorList>
    </citation>
    <scope>NUCLEOTIDE SEQUENCE [LARGE SCALE GENOMIC DNA]</scope>
    <source>
        <strain evidence="2 3">DSM 40763</strain>
    </source>
</reference>
<dbReference type="CDD" id="cd00338">
    <property type="entry name" value="Ser_Recombinase"/>
    <property type="match status" value="1"/>
</dbReference>
<dbReference type="Pfam" id="PF07508">
    <property type="entry name" value="Recombinase"/>
    <property type="match status" value="1"/>
</dbReference>
<dbReference type="Pfam" id="PF00239">
    <property type="entry name" value="Resolvase"/>
    <property type="match status" value="1"/>
</dbReference>
<dbReference type="PANTHER" id="PTHR30461">
    <property type="entry name" value="DNA-INVERTASE FROM LAMBDOID PROPHAGE"/>
    <property type="match status" value="1"/>
</dbReference>